<feature type="compositionally biased region" description="Low complexity" evidence="1">
    <location>
        <begin position="1"/>
        <end position="17"/>
    </location>
</feature>
<keyword evidence="2" id="KW-1133">Transmembrane helix</keyword>
<feature type="region of interest" description="Disordered" evidence="1">
    <location>
        <begin position="677"/>
        <end position="703"/>
    </location>
</feature>
<gene>
    <name evidence="3" type="ORF">DPMN_053414</name>
</gene>
<feature type="transmembrane region" description="Helical" evidence="2">
    <location>
        <begin position="42"/>
        <end position="64"/>
    </location>
</feature>
<protein>
    <submittedName>
        <fullName evidence="3">Uncharacterized protein</fullName>
    </submittedName>
</protein>
<reference evidence="3" key="2">
    <citation type="submission" date="2020-11" db="EMBL/GenBank/DDBJ databases">
        <authorList>
            <person name="McCartney M.A."/>
            <person name="Auch B."/>
            <person name="Kono T."/>
            <person name="Mallez S."/>
            <person name="Becker A."/>
            <person name="Gohl D.M."/>
            <person name="Silverstein K.A.T."/>
            <person name="Koren S."/>
            <person name="Bechman K.B."/>
            <person name="Herman A."/>
            <person name="Abrahante J.E."/>
            <person name="Garbe J."/>
        </authorList>
    </citation>
    <scope>NUCLEOTIDE SEQUENCE</scope>
    <source>
        <strain evidence="3">Duluth1</strain>
        <tissue evidence="3">Whole animal</tissue>
    </source>
</reference>
<dbReference type="AlphaFoldDB" id="A0A9D4CNQ6"/>
<keyword evidence="4" id="KW-1185">Reference proteome</keyword>
<dbReference type="Proteomes" id="UP000828390">
    <property type="component" value="Unassembled WGS sequence"/>
</dbReference>
<keyword evidence="2" id="KW-0472">Membrane</keyword>
<proteinExistence type="predicted"/>
<reference evidence="3" key="1">
    <citation type="journal article" date="2019" name="bioRxiv">
        <title>The Genome of the Zebra Mussel, Dreissena polymorpha: A Resource for Invasive Species Research.</title>
        <authorList>
            <person name="McCartney M.A."/>
            <person name="Auch B."/>
            <person name="Kono T."/>
            <person name="Mallez S."/>
            <person name="Zhang Y."/>
            <person name="Obille A."/>
            <person name="Becker A."/>
            <person name="Abrahante J.E."/>
            <person name="Garbe J."/>
            <person name="Badalamenti J.P."/>
            <person name="Herman A."/>
            <person name="Mangelson H."/>
            <person name="Liachko I."/>
            <person name="Sullivan S."/>
            <person name="Sone E.D."/>
            <person name="Koren S."/>
            <person name="Silverstein K.A.T."/>
            <person name="Beckman K.B."/>
            <person name="Gohl D.M."/>
        </authorList>
    </citation>
    <scope>NUCLEOTIDE SEQUENCE</scope>
    <source>
        <strain evidence="3">Duluth1</strain>
        <tissue evidence="3">Whole animal</tissue>
    </source>
</reference>
<name>A0A9D4CNQ6_DREPO</name>
<accession>A0A9D4CNQ6</accession>
<comment type="caution">
    <text evidence="3">The sequence shown here is derived from an EMBL/GenBank/DDBJ whole genome shotgun (WGS) entry which is preliminary data.</text>
</comment>
<evidence type="ECO:0000313" key="3">
    <source>
        <dbReference type="EMBL" id="KAH3727476.1"/>
    </source>
</evidence>
<keyword evidence="2" id="KW-0812">Transmembrane</keyword>
<evidence type="ECO:0000256" key="1">
    <source>
        <dbReference type="SAM" id="MobiDB-lite"/>
    </source>
</evidence>
<organism evidence="3 4">
    <name type="scientific">Dreissena polymorpha</name>
    <name type="common">Zebra mussel</name>
    <name type="synonym">Mytilus polymorpha</name>
    <dbReference type="NCBI Taxonomy" id="45954"/>
    <lineage>
        <taxon>Eukaryota</taxon>
        <taxon>Metazoa</taxon>
        <taxon>Spiralia</taxon>
        <taxon>Lophotrochozoa</taxon>
        <taxon>Mollusca</taxon>
        <taxon>Bivalvia</taxon>
        <taxon>Autobranchia</taxon>
        <taxon>Heteroconchia</taxon>
        <taxon>Euheterodonta</taxon>
        <taxon>Imparidentia</taxon>
        <taxon>Neoheterodontei</taxon>
        <taxon>Myida</taxon>
        <taxon>Dreissenoidea</taxon>
        <taxon>Dreissenidae</taxon>
        <taxon>Dreissena</taxon>
    </lineage>
</organism>
<feature type="compositionally biased region" description="Basic and acidic residues" evidence="1">
    <location>
        <begin position="677"/>
        <end position="688"/>
    </location>
</feature>
<feature type="region of interest" description="Disordered" evidence="1">
    <location>
        <begin position="1"/>
        <end position="35"/>
    </location>
</feature>
<dbReference type="EMBL" id="JAIWYP010000012">
    <property type="protein sequence ID" value="KAH3727476.1"/>
    <property type="molecule type" value="Genomic_DNA"/>
</dbReference>
<evidence type="ECO:0000313" key="4">
    <source>
        <dbReference type="Proteomes" id="UP000828390"/>
    </source>
</evidence>
<evidence type="ECO:0000256" key="2">
    <source>
        <dbReference type="SAM" id="Phobius"/>
    </source>
</evidence>
<sequence length="758" mass="85044">MNITTSEMSTTTLTTLTPPFPGNTSSDLSKNPEGHTKTKTSAVIVSLCVLPLGVISVIVLLICIRRFKRNKLNLRDNGLMINIELDISDITRMTAKQTGMTVIGATEDTGAGTSSFINSINEVNIGNSCFSDNRSSTRMSNVHQVISSSREEPGQPELVELNTLTQELDAQASHFDKYTIDVAGLPAYTYSRISIQDIERKCRKHLTKTRFSERDREAFLSKDVHLFSTVGQNNKFKFATSMDCRIEMKDIANTISCTYAPCIFIIEYKQVRTIAHIFEELQKKGLEFCVLILGHKSWIDDMQTLHKRLVAFASESDMQDAVDDLFERFSFSVLRKLIEQIETEAKLCPDECKTGDFNETLQEIYQHIRAAYNNSGVPEDERPLMPKYDFNYPSNVNEIITQVLQIQGVIACFKNNGRLNIYIDNTAVKSESGCTNEVIHILAVCGFDKYSVFVGSLERYWQAGDAISNPQIEATLGGFANKCIVLSPPINHYQQENVQVHNDEPILVALISRHVATHLQSGDLKVSDKILGHIDYIHDLDWLDIVPVDVAKEFHNECETRFRTEDGILKHAELSGYTLENRSPVHIWGAKSAPGLGILSECDPSESNNYIFVASRSDENVFCVPGDSGSIVCSRDRKGRLFALAILIGKFNPSKIIEQSQQNGNYANKYDDISAEEQKQESNEHAQNKNEQTTCMGDETAHGTDNRTLITETLIESREGLKLEPTFVALNLLNAFKGLSEKYNSEFRLCREKEEVTA</sequence>